<dbReference type="EMBL" id="AB750401">
    <property type="protein sequence ID" value="BAM62442.1"/>
    <property type="molecule type" value="Genomic_DNA"/>
</dbReference>
<proteinExistence type="predicted"/>
<reference evidence="1" key="2">
    <citation type="journal article" date="2014" name="FEMS Microbiol. Ecol.">
        <title>Novel integrons and gene cassettes from a Cascadian submarine gas-hydrate-bearing core.</title>
        <authorList>
            <person name="Elsaied H."/>
            <person name="Stokes H.W."/>
            <person name="Yoshioka H."/>
            <person name="Mitani Y."/>
            <person name="Maruyama A."/>
        </authorList>
    </citation>
    <scope>NUCLEOTIDE SEQUENCE</scope>
</reference>
<protein>
    <submittedName>
        <fullName evidence="1">Putative integron gene cassette protein</fullName>
    </submittedName>
</protein>
<name>K0J8K6_9ZZZZ</name>
<accession>K0J8K6</accession>
<evidence type="ECO:0000313" key="1">
    <source>
        <dbReference type="EMBL" id="BAM62442.1"/>
    </source>
</evidence>
<organism evidence="1">
    <name type="scientific">uncultured microorganism</name>
    <dbReference type="NCBI Taxonomy" id="358574"/>
    <lineage>
        <taxon>unclassified sequences</taxon>
        <taxon>environmental samples</taxon>
    </lineage>
</organism>
<dbReference type="Gene3D" id="3.40.1440.10">
    <property type="entry name" value="GIY-YIG endonuclease"/>
    <property type="match status" value="1"/>
</dbReference>
<dbReference type="CDD" id="cd00719">
    <property type="entry name" value="GIY-YIG_SF"/>
    <property type="match status" value="1"/>
</dbReference>
<reference evidence="1" key="1">
    <citation type="submission" date="2012-09" db="EMBL/GenBank/DDBJ databases">
        <authorList>
            <person name="Elsaied H.E."/>
            <person name="Maruyama A."/>
        </authorList>
    </citation>
    <scope>NUCLEOTIDE SEQUENCE</scope>
</reference>
<dbReference type="AlphaFoldDB" id="K0J8K6"/>
<dbReference type="InterPro" id="IPR035901">
    <property type="entry name" value="GIY-YIG_endonuc_sf"/>
</dbReference>
<sequence length="155" mass="17994">MNNRFKKLLDELEPSFQRMKAMKSVDITDLPKDIPSTGIYALFENGEPLYVGRSNRMRSRLQEHCRPSSNHNTAPFAFRLAREHTGNINPTYSSKGSRAMLEKDPAFKKSFDQAKKRVRATKVKYVSEKDPLRQYLLETYIALSIKARHNDFDTH</sequence>